<gene>
    <name evidence="5" type="ORF">UABAM_00817</name>
</gene>
<keyword evidence="5" id="KW-0378">Hydrolase</keyword>
<evidence type="ECO:0000313" key="6">
    <source>
        <dbReference type="Proteomes" id="UP000326354"/>
    </source>
</evidence>
<dbReference type="GO" id="GO:0008233">
    <property type="term" value="F:peptidase activity"/>
    <property type="evidence" value="ECO:0007669"/>
    <property type="project" value="UniProtKB-KW"/>
</dbReference>
<dbReference type="EMBL" id="AP019860">
    <property type="protein sequence ID" value="BBM82474.1"/>
    <property type="molecule type" value="Genomic_DNA"/>
</dbReference>
<name>A0A5S9F2K6_UABAM</name>
<dbReference type="AlphaFoldDB" id="A0A5S9F2K6"/>
<accession>A0A5S9F2K6</accession>
<dbReference type="Pfam" id="PF01145">
    <property type="entry name" value="Band_7"/>
    <property type="match status" value="1"/>
</dbReference>
<feature type="transmembrane region" description="Helical" evidence="3">
    <location>
        <begin position="59"/>
        <end position="81"/>
    </location>
</feature>
<dbReference type="InterPro" id="IPR036013">
    <property type="entry name" value="Band_7/SPFH_dom_sf"/>
</dbReference>
<keyword evidence="3" id="KW-0812">Transmembrane</keyword>
<feature type="transmembrane region" description="Helical" evidence="3">
    <location>
        <begin position="87"/>
        <end position="109"/>
    </location>
</feature>
<protein>
    <submittedName>
        <fullName evidence="5">Protease modulator HflK</fullName>
    </submittedName>
</protein>
<feature type="transmembrane region" description="Helical" evidence="3">
    <location>
        <begin position="20"/>
        <end position="38"/>
    </location>
</feature>
<dbReference type="InterPro" id="IPR050710">
    <property type="entry name" value="Band7/mec-2_domain"/>
</dbReference>
<feature type="domain" description="Band 7" evidence="4">
    <location>
        <begin position="183"/>
        <end position="387"/>
    </location>
</feature>
<feature type="transmembrane region" description="Helical" evidence="3">
    <location>
        <begin position="167"/>
        <end position="189"/>
    </location>
</feature>
<reference evidence="5 6" key="1">
    <citation type="submission" date="2019-08" db="EMBL/GenBank/DDBJ databases">
        <title>Complete genome sequence of Candidatus Uab amorphum.</title>
        <authorList>
            <person name="Shiratori T."/>
            <person name="Suzuki S."/>
            <person name="Kakizawa Y."/>
            <person name="Ishida K."/>
        </authorList>
    </citation>
    <scope>NUCLEOTIDE SEQUENCE [LARGE SCALE GENOMIC DNA]</scope>
    <source>
        <strain evidence="5 6">SRT547</strain>
    </source>
</reference>
<dbReference type="Proteomes" id="UP000326354">
    <property type="component" value="Chromosome"/>
</dbReference>
<organism evidence="5 6">
    <name type="scientific">Uabimicrobium amorphum</name>
    <dbReference type="NCBI Taxonomy" id="2596890"/>
    <lineage>
        <taxon>Bacteria</taxon>
        <taxon>Pseudomonadati</taxon>
        <taxon>Planctomycetota</taxon>
        <taxon>Candidatus Uabimicrobiia</taxon>
        <taxon>Candidatus Uabimicrobiales</taxon>
        <taxon>Candidatus Uabimicrobiaceae</taxon>
        <taxon>Candidatus Uabimicrobium</taxon>
    </lineage>
</organism>
<dbReference type="Gene3D" id="3.30.479.30">
    <property type="entry name" value="Band 7 domain"/>
    <property type="match status" value="1"/>
</dbReference>
<comment type="subcellular location">
    <subcellularLocation>
        <location evidence="1">Membrane</location>
        <topology evidence="1">Single-pass membrane protein</topology>
    </subcellularLocation>
</comment>
<dbReference type="SUPFAM" id="SSF117892">
    <property type="entry name" value="Band 7/SPFH domain"/>
    <property type="match status" value="1"/>
</dbReference>
<evidence type="ECO:0000256" key="1">
    <source>
        <dbReference type="ARBA" id="ARBA00004167"/>
    </source>
</evidence>
<dbReference type="CDD" id="cd03404">
    <property type="entry name" value="SPFH_HflK"/>
    <property type="match status" value="1"/>
</dbReference>
<dbReference type="GO" id="GO:0016020">
    <property type="term" value="C:membrane"/>
    <property type="evidence" value="ECO:0007669"/>
    <property type="project" value="UniProtKB-SubCell"/>
</dbReference>
<dbReference type="InterPro" id="IPR001107">
    <property type="entry name" value="Band_7"/>
</dbReference>
<dbReference type="InterPro" id="IPR010201">
    <property type="entry name" value="HflK"/>
</dbReference>
<dbReference type="KEGG" id="uam:UABAM_00817"/>
<evidence type="ECO:0000256" key="3">
    <source>
        <dbReference type="SAM" id="Phobius"/>
    </source>
</evidence>
<dbReference type="PANTHER" id="PTHR43327:SF10">
    <property type="entry name" value="STOMATIN-LIKE PROTEIN 2, MITOCHONDRIAL"/>
    <property type="match status" value="1"/>
</dbReference>
<evidence type="ECO:0000256" key="2">
    <source>
        <dbReference type="ARBA" id="ARBA00006971"/>
    </source>
</evidence>
<proteinExistence type="inferred from homology"/>
<comment type="similarity">
    <text evidence="2">Belongs to the band 7/mec-2 family. HflK subfamily.</text>
</comment>
<dbReference type="PANTHER" id="PTHR43327">
    <property type="entry name" value="STOMATIN-LIKE PROTEIN 2, MITOCHONDRIAL"/>
    <property type="match status" value="1"/>
</dbReference>
<dbReference type="GO" id="GO:0006508">
    <property type="term" value="P:proteolysis"/>
    <property type="evidence" value="ECO:0007669"/>
    <property type="project" value="UniProtKB-KW"/>
</dbReference>
<evidence type="ECO:0000259" key="4">
    <source>
        <dbReference type="SMART" id="SM00244"/>
    </source>
</evidence>
<sequence>MAAYNLNDIIQGVRTTVKQAPLSAAFLGGFAFFSLLIAKYTLGMAQRKNLRILRAGGSYLFVNAATSFLCCVAVTMSHTGFENIDLYVAYGILTIMGLIGIEILFNLLLDFYRPRVSNEETRVPFDSRLLEISSGSKGVLNTIAQMFDYQFGFKVSETWFYQFMEKAIAPLLLFQIFSLYILNCIIFVGPSEQVIVERFGTLNRIYSPGFHVKWPWPVESAIHVDKEKVHNIIVGQFGDPELPLIEKYDEYGDKIHTARIFAKKHHADEDVFLVIGPQQGDQNLIVNLMVARASVVYVINDLKKYTYNHQNPEILIDSLANKVMTRFFASAEISELIGEKREATSIFLKKTLQKECEKKEVGVEILSCQLLEAHPPQYVARDFEDVISALEAKETKIMAAETYAAKVEKQVEASVAEILLKAKVRQLEKVKITTAKANMFDNTLKAYKESPEVFLLRQYLRTLEKNMKNRRLIISNVKNTKRQVDSLNLEDSGMKIVDYKIPVENEENDHDHGIEGN</sequence>
<keyword evidence="3" id="KW-1133">Transmembrane helix</keyword>
<keyword evidence="5" id="KW-0645">Protease</keyword>
<evidence type="ECO:0000313" key="5">
    <source>
        <dbReference type="EMBL" id="BBM82474.1"/>
    </source>
</evidence>
<keyword evidence="6" id="KW-1185">Reference proteome</keyword>
<keyword evidence="3" id="KW-0472">Membrane</keyword>
<dbReference type="RefSeq" id="WP_173013124.1">
    <property type="nucleotide sequence ID" value="NZ_AP019860.1"/>
</dbReference>
<dbReference type="SMART" id="SM00244">
    <property type="entry name" value="PHB"/>
    <property type="match status" value="1"/>
</dbReference>